<dbReference type="InterPro" id="IPR045562">
    <property type="entry name" value="RecG_dom3_C"/>
</dbReference>
<dbReference type="NCBIfam" id="NF008165">
    <property type="entry name" value="PRK10917.1-3"/>
    <property type="match status" value="1"/>
</dbReference>
<evidence type="ECO:0000256" key="4">
    <source>
        <dbReference type="ARBA" id="ARBA00022763"/>
    </source>
</evidence>
<dbReference type="SUPFAM" id="SSF52540">
    <property type="entry name" value="P-loop containing nucleoside triphosphate hydrolases"/>
    <property type="match status" value="2"/>
</dbReference>
<dbReference type="InterPro" id="IPR027417">
    <property type="entry name" value="P-loop_NTPase"/>
</dbReference>
<organism evidence="18 19">
    <name type="scientific">Candidatus Ornithomonoglobus intestinigallinarum</name>
    <dbReference type="NCBI Taxonomy" id="2840894"/>
    <lineage>
        <taxon>Bacteria</taxon>
        <taxon>Bacillati</taxon>
        <taxon>Bacillota</taxon>
        <taxon>Clostridia</taxon>
        <taxon>Candidatus Ornithomonoglobus</taxon>
    </lineage>
</organism>
<dbReference type="CDD" id="cd17992">
    <property type="entry name" value="DEXHc_RecG"/>
    <property type="match status" value="1"/>
</dbReference>
<gene>
    <name evidence="18" type="primary">recG</name>
    <name evidence="18" type="ORF">IAA60_08870</name>
</gene>
<dbReference type="Gene3D" id="3.40.50.300">
    <property type="entry name" value="P-loop containing nucleotide triphosphate hydrolases"/>
    <property type="match status" value="2"/>
</dbReference>
<evidence type="ECO:0000256" key="8">
    <source>
        <dbReference type="ARBA" id="ARBA00023125"/>
    </source>
</evidence>
<dbReference type="InterPro" id="IPR011545">
    <property type="entry name" value="DEAD/DEAH_box_helicase_dom"/>
</dbReference>
<dbReference type="GO" id="GO:0016787">
    <property type="term" value="F:hydrolase activity"/>
    <property type="evidence" value="ECO:0007669"/>
    <property type="project" value="UniProtKB-KW"/>
</dbReference>
<evidence type="ECO:0000259" key="17">
    <source>
        <dbReference type="PROSITE" id="PS51194"/>
    </source>
</evidence>
<comment type="catalytic activity">
    <reaction evidence="12 15">
        <text>Couples ATP hydrolysis with the unwinding of duplex DNA by translocating in the 3'-5' direction.</text>
        <dbReference type="EC" id="5.6.2.4"/>
    </reaction>
</comment>
<dbReference type="NCBIfam" id="NF008168">
    <property type="entry name" value="PRK10917.2-2"/>
    <property type="match status" value="1"/>
</dbReference>
<evidence type="ECO:0000256" key="10">
    <source>
        <dbReference type="ARBA" id="ARBA00023204"/>
    </source>
</evidence>
<keyword evidence="4 15" id="KW-0227">DNA damage</keyword>
<comment type="caution">
    <text evidence="18">The sequence shown here is derived from an EMBL/GenBank/DDBJ whole genome shotgun (WGS) entry which is preliminary data.</text>
</comment>
<dbReference type="Pfam" id="PF00271">
    <property type="entry name" value="Helicase_C"/>
    <property type="match status" value="1"/>
</dbReference>
<evidence type="ECO:0000313" key="18">
    <source>
        <dbReference type="EMBL" id="HIT85994.1"/>
    </source>
</evidence>
<dbReference type="NCBIfam" id="TIGR00643">
    <property type="entry name" value="recG"/>
    <property type="match status" value="1"/>
</dbReference>
<dbReference type="Pfam" id="PF17191">
    <property type="entry name" value="RecG_wedge"/>
    <property type="match status" value="1"/>
</dbReference>
<dbReference type="InterPro" id="IPR001650">
    <property type="entry name" value="Helicase_C-like"/>
</dbReference>
<keyword evidence="9 15" id="KW-0233">DNA recombination</keyword>
<dbReference type="Pfam" id="PF00270">
    <property type="entry name" value="DEAD"/>
    <property type="match status" value="1"/>
</dbReference>
<keyword evidence="10 15" id="KW-0234">DNA repair</keyword>
<protein>
    <recommendedName>
        <fullName evidence="2 15">ATP-dependent DNA helicase RecG</fullName>
        <ecNumber evidence="13 15">5.6.2.4</ecNumber>
    </recommendedName>
</protein>
<dbReference type="GO" id="GO:0005524">
    <property type="term" value="F:ATP binding"/>
    <property type="evidence" value="ECO:0007669"/>
    <property type="project" value="UniProtKB-KW"/>
</dbReference>
<dbReference type="GO" id="GO:0006281">
    <property type="term" value="P:DNA repair"/>
    <property type="evidence" value="ECO:0007669"/>
    <property type="project" value="UniProtKB-UniRule"/>
</dbReference>
<dbReference type="PROSITE" id="PS51192">
    <property type="entry name" value="HELICASE_ATP_BIND_1"/>
    <property type="match status" value="1"/>
</dbReference>
<dbReference type="CDD" id="cd04488">
    <property type="entry name" value="RecG_wedge_OBF"/>
    <property type="match status" value="1"/>
</dbReference>
<dbReference type="Proteomes" id="UP000824165">
    <property type="component" value="Unassembled WGS sequence"/>
</dbReference>
<dbReference type="GO" id="GO:0003677">
    <property type="term" value="F:DNA binding"/>
    <property type="evidence" value="ECO:0007669"/>
    <property type="project" value="UniProtKB-KW"/>
</dbReference>
<dbReference type="Pfam" id="PF19833">
    <property type="entry name" value="RecG_dom3_C"/>
    <property type="match status" value="1"/>
</dbReference>
<evidence type="ECO:0000256" key="15">
    <source>
        <dbReference type="RuleBase" id="RU363016"/>
    </source>
</evidence>
<proteinExistence type="inferred from homology"/>
<dbReference type="InterPro" id="IPR014001">
    <property type="entry name" value="Helicase_ATP-bd"/>
</dbReference>
<feature type="domain" description="Helicase C-terminal" evidence="17">
    <location>
        <begin position="447"/>
        <end position="607"/>
    </location>
</feature>
<evidence type="ECO:0000313" key="19">
    <source>
        <dbReference type="Proteomes" id="UP000824165"/>
    </source>
</evidence>
<dbReference type="GO" id="GO:0006310">
    <property type="term" value="P:DNA recombination"/>
    <property type="evidence" value="ECO:0007669"/>
    <property type="project" value="UniProtKB-UniRule"/>
</dbReference>
<evidence type="ECO:0000256" key="5">
    <source>
        <dbReference type="ARBA" id="ARBA00022801"/>
    </source>
</evidence>
<dbReference type="SUPFAM" id="SSF50249">
    <property type="entry name" value="Nucleic acid-binding proteins"/>
    <property type="match status" value="1"/>
</dbReference>
<evidence type="ECO:0000256" key="1">
    <source>
        <dbReference type="ARBA" id="ARBA00007504"/>
    </source>
</evidence>
<evidence type="ECO:0000256" key="6">
    <source>
        <dbReference type="ARBA" id="ARBA00022806"/>
    </source>
</evidence>
<keyword evidence="8" id="KW-0238">DNA-binding</keyword>
<dbReference type="Gene3D" id="2.40.50.140">
    <property type="entry name" value="Nucleic acid-binding proteins"/>
    <property type="match status" value="1"/>
</dbReference>
<name>A0A9D1KQK7_9FIRM</name>
<dbReference type="EMBL" id="DVLU01000096">
    <property type="protein sequence ID" value="HIT85994.1"/>
    <property type="molecule type" value="Genomic_DNA"/>
</dbReference>
<evidence type="ECO:0000256" key="9">
    <source>
        <dbReference type="ARBA" id="ARBA00023172"/>
    </source>
</evidence>
<evidence type="ECO:0000256" key="14">
    <source>
        <dbReference type="ARBA" id="ARBA00048988"/>
    </source>
</evidence>
<dbReference type="InterPro" id="IPR033454">
    <property type="entry name" value="RecG_wedge"/>
</dbReference>
<dbReference type="AlphaFoldDB" id="A0A9D1KQK7"/>
<evidence type="ECO:0000256" key="11">
    <source>
        <dbReference type="ARBA" id="ARBA00023235"/>
    </source>
</evidence>
<comment type="similarity">
    <text evidence="1 15">Belongs to the helicase family. RecG subfamily.</text>
</comment>
<keyword evidence="3 15" id="KW-0547">Nucleotide-binding</keyword>
<reference evidence="18" key="2">
    <citation type="journal article" date="2021" name="PeerJ">
        <title>Extensive microbial diversity within the chicken gut microbiome revealed by metagenomics and culture.</title>
        <authorList>
            <person name="Gilroy R."/>
            <person name="Ravi A."/>
            <person name="Getino M."/>
            <person name="Pursley I."/>
            <person name="Horton D.L."/>
            <person name="Alikhan N.F."/>
            <person name="Baker D."/>
            <person name="Gharbi K."/>
            <person name="Hall N."/>
            <person name="Watson M."/>
            <person name="Adriaenssens E.M."/>
            <person name="Foster-Nyarko E."/>
            <person name="Jarju S."/>
            <person name="Secka A."/>
            <person name="Antonio M."/>
            <person name="Oren A."/>
            <person name="Chaudhuri R.R."/>
            <person name="La Ragione R."/>
            <person name="Hildebrand F."/>
            <person name="Pallen M.J."/>
        </authorList>
    </citation>
    <scope>NUCLEOTIDE SEQUENCE</scope>
    <source>
        <strain evidence="18">CHK181-108</strain>
    </source>
</reference>
<evidence type="ECO:0000256" key="3">
    <source>
        <dbReference type="ARBA" id="ARBA00022741"/>
    </source>
</evidence>
<dbReference type="InterPro" id="IPR012340">
    <property type="entry name" value="NA-bd_OB-fold"/>
</dbReference>
<evidence type="ECO:0000256" key="13">
    <source>
        <dbReference type="ARBA" id="ARBA00034808"/>
    </source>
</evidence>
<comment type="function">
    <text evidence="15">Plays a critical role in recombination and DNA repair. Helps process Holliday junction intermediates to mature products by catalyzing branch migration. Has replication fork regression activity, unwinds stalled or blocked replication forks to make a HJ that can be resolved. Has a DNA unwinding activity characteristic of a DNA helicase with 3'-5' polarity.</text>
</comment>
<dbReference type="InterPro" id="IPR047112">
    <property type="entry name" value="RecG/Mfd"/>
</dbReference>
<evidence type="ECO:0000259" key="16">
    <source>
        <dbReference type="PROSITE" id="PS51192"/>
    </source>
</evidence>
<dbReference type="InterPro" id="IPR004609">
    <property type="entry name" value="ATP-dep_DNA_helicase_RecG"/>
</dbReference>
<evidence type="ECO:0000256" key="12">
    <source>
        <dbReference type="ARBA" id="ARBA00034617"/>
    </source>
</evidence>
<keyword evidence="11" id="KW-0413">Isomerase</keyword>
<keyword evidence="5 15" id="KW-0378">Hydrolase</keyword>
<dbReference type="SMART" id="SM00490">
    <property type="entry name" value="HELICc"/>
    <property type="match status" value="1"/>
</dbReference>
<dbReference type="PROSITE" id="PS51194">
    <property type="entry name" value="HELICASE_CTER"/>
    <property type="match status" value="1"/>
</dbReference>
<dbReference type="PANTHER" id="PTHR47964:SF1">
    <property type="entry name" value="ATP-DEPENDENT DNA HELICASE HOMOLOG RECG, CHLOROPLASTIC"/>
    <property type="match status" value="1"/>
</dbReference>
<dbReference type="GO" id="GO:0043138">
    <property type="term" value="F:3'-5' DNA helicase activity"/>
    <property type="evidence" value="ECO:0007669"/>
    <property type="project" value="UniProtKB-EC"/>
</dbReference>
<dbReference type="EC" id="5.6.2.4" evidence="13 15"/>
<evidence type="ECO:0000256" key="7">
    <source>
        <dbReference type="ARBA" id="ARBA00022840"/>
    </source>
</evidence>
<dbReference type="PANTHER" id="PTHR47964">
    <property type="entry name" value="ATP-DEPENDENT DNA HELICASE HOMOLOG RECG, CHLOROPLASTIC"/>
    <property type="match status" value="1"/>
</dbReference>
<sequence length="673" mass="75072">MDKDIRYLKGVGEKRAELFFKKGIRTVNDLLYFFPRAHEDRTQIKEIADASEGETVCLSVTVFSPVHDTRIRRNMLISTMVVFDDSGTITAVWYNNKFVKDRFRTDDKYILYGKISLRRGKKEIVNPIFEKADSTRFTGKIVPLYPLTEGLTQKLVQSVMENALKEAGTLKEYLPEQVRSKYSIAEINFAMKNIHFPDSPESYEIARRRFVFEELLILQLALFDRKRNGEQYSGAVFQNLKAVREFTDTLPFSLTNAQKRTLNEICADVRSGKMMNRLIQGDVGSGKTAVAAAAIYLAVKNGFQAAMMAPTEILASQHFETLTGFFKNTGIKTVLLTGSMKAKERRETLELIKSGGAGVVIGTHALIQSDVEFKKLGLVIADEQHRFGVEQRAKLSAKGENPHILIMSATPIPRTLALILYGDLEVSVIDELPPGRVPVKTYAFGDSMKPRVYAFVEKSVAGGTQAYVVCPLVEETEKSDLQNAAELSEKLQKRFPKLKVGLVHGRMKQKEKDAAMESFASGETKILVSTTVIEVGVNVPNANIMIIENAERFGLSQLHQLRGRVGRGGGQAYCILFAHGSSDITKKRMETMCLSNDGFYISEQDLKLRGPGDFFGTRQHGLPEMKIANLFEDGDILKQAQDAAAEITGAGLENYPELKKRCDKILNDGIAMN</sequence>
<comment type="catalytic activity">
    <reaction evidence="14 15">
        <text>ATP + H2O = ADP + phosphate + H(+)</text>
        <dbReference type="Rhea" id="RHEA:13065"/>
        <dbReference type="ChEBI" id="CHEBI:15377"/>
        <dbReference type="ChEBI" id="CHEBI:15378"/>
        <dbReference type="ChEBI" id="CHEBI:30616"/>
        <dbReference type="ChEBI" id="CHEBI:43474"/>
        <dbReference type="ChEBI" id="CHEBI:456216"/>
        <dbReference type="EC" id="5.6.2.4"/>
    </reaction>
</comment>
<accession>A0A9D1KQK7</accession>
<evidence type="ECO:0000256" key="2">
    <source>
        <dbReference type="ARBA" id="ARBA00017846"/>
    </source>
</evidence>
<dbReference type="SMART" id="SM00487">
    <property type="entry name" value="DEXDc"/>
    <property type="match status" value="1"/>
</dbReference>
<keyword evidence="6 15" id="KW-0347">Helicase</keyword>
<reference evidence="18" key="1">
    <citation type="submission" date="2020-10" db="EMBL/GenBank/DDBJ databases">
        <authorList>
            <person name="Gilroy R."/>
        </authorList>
    </citation>
    <scope>NUCLEOTIDE SEQUENCE</scope>
    <source>
        <strain evidence="18">CHK181-108</strain>
    </source>
</reference>
<keyword evidence="7 15" id="KW-0067">ATP-binding</keyword>
<feature type="domain" description="Helicase ATP-binding" evidence="16">
    <location>
        <begin position="268"/>
        <end position="429"/>
    </location>
</feature>